<feature type="binding site" evidence="11">
    <location>
        <position position="169"/>
    </location>
    <ligand>
        <name>substrate</name>
    </ligand>
</feature>
<comment type="catalytic activity">
    <reaction evidence="11">
        <text>isopentenyl diphosphate = dimethylallyl diphosphate</text>
        <dbReference type="Rhea" id="RHEA:23284"/>
        <dbReference type="ChEBI" id="CHEBI:57623"/>
        <dbReference type="ChEBI" id="CHEBI:128769"/>
        <dbReference type="EC" id="5.3.3.2"/>
    </reaction>
</comment>
<dbReference type="GO" id="GO:0005737">
    <property type="term" value="C:cytoplasm"/>
    <property type="evidence" value="ECO:0007669"/>
    <property type="project" value="UniProtKB-SubCell"/>
</dbReference>
<dbReference type="eggNOG" id="COG1304">
    <property type="taxonomic scope" value="Bacteria"/>
</dbReference>
<comment type="cofactor">
    <cofactor evidence="1 11">
        <name>FMN</name>
        <dbReference type="ChEBI" id="CHEBI:58210"/>
    </cofactor>
</comment>
<evidence type="ECO:0000256" key="10">
    <source>
        <dbReference type="ARBA" id="ARBA00025810"/>
    </source>
</evidence>
<dbReference type="HAMAP" id="MF_00354">
    <property type="entry name" value="Idi_2"/>
    <property type="match status" value="1"/>
</dbReference>
<dbReference type="CDD" id="cd02811">
    <property type="entry name" value="IDI-2_FMN"/>
    <property type="match status" value="1"/>
</dbReference>
<keyword evidence="7 11" id="KW-0521">NADP</keyword>
<evidence type="ECO:0000256" key="8">
    <source>
        <dbReference type="ARBA" id="ARBA00023229"/>
    </source>
</evidence>
<feature type="binding site" evidence="11">
    <location>
        <begin position="298"/>
        <end position="299"/>
    </location>
    <ligand>
        <name>FMN</name>
        <dbReference type="ChEBI" id="CHEBI:58210"/>
    </ligand>
</feature>
<organism evidence="13 14">
    <name type="scientific">Rubrobacter xylanophilus (strain DSM 9941 / JCM 11954 / NBRC 16129 / PRD-1)</name>
    <dbReference type="NCBI Taxonomy" id="266117"/>
    <lineage>
        <taxon>Bacteria</taxon>
        <taxon>Bacillati</taxon>
        <taxon>Actinomycetota</taxon>
        <taxon>Rubrobacteria</taxon>
        <taxon>Rubrobacterales</taxon>
        <taxon>Rubrobacteraceae</taxon>
        <taxon>Rubrobacter</taxon>
    </lineage>
</organism>
<evidence type="ECO:0000256" key="11">
    <source>
        <dbReference type="HAMAP-Rule" id="MF_00354"/>
    </source>
</evidence>
<comment type="subcellular location">
    <subcellularLocation>
        <location evidence="11">Cytoplasm</location>
    </subcellularLocation>
</comment>
<proteinExistence type="inferred from homology"/>
<dbReference type="RefSeq" id="WP_011563393.1">
    <property type="nucleotide sequence ID" value="NC_008148.1"/>
</dbReference>
<dbReference type="EC" id="5.3.3.2" evidence="11"/>
<dbReference type="OrthoDB" id="9795032at2"/>
<dbReference type="Gene3D" id="3.20.20.70">
    <property type="entry name" value="Aldolase class I"/>
    <property type="match status" value="1"/>
</dbReference>
<feature type="binding site" evidence="11">
    <location>
        <begin position="277"/>
        <end position="279"/>
    </location>
    <ligand>
        <name>FMN</name>
        <dbReference type="ChEBI" id="CHEBI:58210"/>
    </ligand>
</feature>
<evidence type="ECO:0000256" key="5">
    <source>
        <dbReference type="ARBA" id="ARBA00022723"/>
    </source>
</evidence>
<dbReference type="InterPro" id="IPR000262">
    <property type="entry name" value="FMN-dep_DH"/>
</dbReference>
<comment type="cofactor">
    <cofactor evidence="11">
        <name>Mg(2+)</name>
        <dbReference type="ChEBI" id="CHEBI:18420"/>
    </cofactor>
</comment>
<evidence type="ECO:0000256" key="7">
    <source>
        <dbReference type="ARBA" id="ARBA00022857"/>
    </source>
</evidence>
<feature type="binding site" evidence="11">
    <location>
        <begin position="17"/>
        <end position="18"/>
    </location>
    <ligand>
        <name>substrate</name>
    </ligand>
</feature>
<evidence type="ECO:0000256" key="2">
    <source>
        <dbReference type="ARBA" id="ARBA00022490"/>
    </source>
</evidence>
<evidence type="ECO:0000256" key="6">
    <source>
        <dbReference type="ARBA" id="ARBA00022842"/>
    </source>
</evidence>
<comment type="cofactor">
    <cofactor evidence="11">
        <name>NADPH</name>
        <dbReference type="ChEBI" id="CHEBI:57783"/>
    </cofactor>
</comment>
<keyword evidence="3 11" id="KW-0285">Flavoprotein</keyword>
<dbReference type="STRING" id="266117.Rxyl_0400"/>
<keyword evidence="9 11" id="KW-0413">Isomerase</keyword>
<keyword evidence="5 11" id="KW-0479">Metal-binding</keyword>
<gene>
    <name evidence="11" type="primary">fni</name>
    <name evidence="13" type="ordered locus">Rxyl_0400</name>
</gene>
<comment type="subunit">
    <text evidence="10 11">Homooctamer. Dimer of tetramers.</text>
</comment>
<dbReference type="GO" id="GO:0004452">
    <property type="term" value="F:isopentenyl-diphosphate delta-isomerase activity"/>
    <property type="evidence" value="ECO:0007669"/>
    <property type="project" value="UniProtKB-UniRule"/>
</dbReference>
<dbReference type="AlphaFoldDB" id="Q1AZ03"/>
<dbReference type="GO" id="GO:0070402">
    <property type="term" value="F:NADPH binding"/>
    <property type="evidence" value="ECO:0007669"/>
    <property type="project" value="UniProtKB-UniRule"/>
</dbReference>
<keyword evidence="8 11" id="KW-0414">Isoprene biosynthesis</keyword>
<evidence type="ECO:0000313" key="14">
    <source>
        <dbReference type="Proteomes" id="UP000006637"/>
    </source>
</evidence>
<feature type="binding site" evidence="11">
    <location>
        <begin position="76"/>
        <end position="78"/>
    </location>
    <ligand>
        <name>FMN</name>
        <dbReference type="ChEBI" id="CHEBI:58210"/>
    </ligand>
</feature>
<dbReference type="GO" id="GO:0010181">
    <property type="term" value="F:FMN binding"/>
    <property type="evidence" value="ECO:0007669"/>
    <property type="project" value="UniProtKB-UniRule"/>
</dbReference>
<evidence type="ECO:0000259" key="12">
    <source>
        <dbReference type="Pfam" id="PF01070"/>
    </source>
</evidence>
<dbReference type="GO" id="GO:0008299">
    <property type="term" value="P:isoprenoid biosynthetic process"/>
    <property type="evidence" value="ECO:0007669"/>
    <property type="project" value="UniProtKB-UniRule"/>
</dbReference>
<keyword evidence="2 11" id="KW-0963">Cytoplasm</keyword>
<keyword evidence="4 11" id="KW-0288">FMN</keyword>
<dbReference type="KEGG" id="rxy:Rxyl_0400"/>
<dbReference type="GO" id="GO:0000287">
    <property type="term" value="F:magnesium ion binding"/>
    <property type="evidence" value="ECO:0007669"/>
    <property type="project" value="UniProtKB-UniRule"/>
</dbReference>
<evidence type="ECO:0000256" key="4">
    <source>
        <dbReference type="ARBA" id="ARBA00022643"/>
    </source>
</evidence>
<dbReference type="HOGENOM" id="CLU_065515_1_0_11"/>
<protein>
    <recommendedName>
        <fullName evidence="11">Isopentenyl-diphosphate delta-isomerase</fullName>
        <shortName evidence="11">IPP isomerase</shortName>
        <ecNumber evidence="11">5.3.3.2</ecNumber>
    </recommendedName>
    <alternativeName>
        <fullName evidence="11">Isopentenyl diphosphate:dimethylallyl diphosphate isomerase</fullName>
    </alternativeName>
    <alternativeName>
        <fullName evidence="11">Isopentenyl pyrophosphate isomerase</fullName>
    </alternativeName>
    <alternativeName>
        <fullName evidence="11">Type 2 isopentenyl diphosphate isomerase</fullName>
        <shortName evidence="11">IDI-2</shortName>
    </alternativeName>
</protein>
<dbReference type="NCBIfam" id="TIGR02151">
    <property type="entry name" value="IPP_isom_2"/>
    <property type="match status" value="1"/>
</dbReference>
<dbReference type="PIRSF" id="PIRSF003314">
    <property type="entry name" value="IPP_isomerase"/>
    <property type="match status" value="1"/>
</dbReference>
<comment type="similarity">
    <text evidence="11">Belongs to the IPP isomerase type 2 family.</text>
</comment>
<feature type="domain" description="FMN-dependent dehydrogenase" evidence="12">
    <location>
        <begin position="185"/>
        <end position="340"/>
    </location>
</feature>
<evidence type="ECO:0000256" key="9">
    <source>
        <dbReference type="ARBA" id="ARBA00023235"/>
    </source>
</evidence>
<sequence>MGEDAFERAGGTGTARRKKEHIRICLEEDVDHPVLTTGFERYRVPYASLPELDLAAVDLSCGMLGRRLSMPFMILSMTGGARLSRTINRNLARAAQECRVALGLGSMRIALEDPAAAESFRVRELCPDVPLWANLGAAQLNRGFGVEECRRVVEISGADGLCLHLNALQEAAQPGGDTDWSGIAEKLAAVAGELGVPVIVKEVGFGIGPRTARMLGGLPVWGVDVGGAGGTSWLEVEKRAWGRDDLDAFDAFGTPTAESISVVRKHCPDKLVIGSGGVRTGVDAVKALALGADMVGAARPLLRPATESEEAVIRWLRRFREEMRLAAFCAGAPDLNALRELELEPAPDNLP</sequence>
<comment type="caution">
    <text evidence="11">Lacks conserved residue(s) required for the propagation of feature annotation.</text>
</comment>
<dbReference type="PANTHER" id="PTHR43665:SF1">
    <property type="entry name" value="ISOPENTENYL-DIPHOSPHATE DELTA-ISOMERASE"/>
    <property type="match status" value="1"/>
</dbReference>
<name>Q1AZ03_RUBXD</name>
<dbReference type="PhylomeDB" id="Q1AZ03"/>
<feature type="binding site" evidence="11">
    <location>
        <position position="231"/>
    </location>
    <ligand>
        <name>FMN</name>
        <dbReference type="ChEBI" id="CHEBI:58210"/>
    </ligand>
</feature>
<feature type="binding site" evidence="11">
    <location>
        <position position="201"/>
    </location>
    <ligand>
        <name>FMN</name>
        <dbReference type="ChEBI" id="CHEBI:58210"/>
    </ligand>
</feature>
<dbReference type="InterPro" id="IPR011179">
    <property type="entry name" value="IPdP_isomerase"/>
</dbReference>
<feature type="binding site" evidence="11">
    <location>
        <begin position="106"/>
        <end position="108"/>
    </location>
    <ligand>
        <name>substrate</name>
    </ligand>
</feature>
<feature type="binding site" evidence="11">
    <location>
        <position position="170"/>
    </location>
    <ligand>
        <name>Mg(2+)</name>
        <dbReference type="ChEBI" id="CHEBI:18420"/>
    </ligand>
</feature>
<dbReference type="Pfam" id="PF01070">
    <property type="entry name" value="FMN_dh"/>
    <property type="match status" value="1"/>
</dbReference>
<feature type="binding site" evidence="11">
    <location>
        <position position="106"/>
    </location>
    <ligand>
        <name>FMN</name>
        <dbReference type="ChEBI" id="CHEBI:58210"/>
    </ligand>
</feature>
<dbReference type="GO" id="GO:0016491">
    <property type="term" value="F:oxidoreductase activity"/>
    <property type="evidence" value="ECO:0007669"/>
    <property type="project" value="InterPro"/>
</dbReference>
<keyword evidence="6 11" id="KW-0460">Magnesium</keyword>
<dbReference type="PANTHER" id="PTHR43665">
    <property type="entry name" value="ISOPENTENYL-DIPHOSPHATE DELTA-ISOMERASE"/>
    <property type="match status" value="1"/>
</dbReference>
<evidence type="ECO:0000256" key="3">
    <source>
        <dbReference type="ARBA" id="ARBA00022630"/>
    </source>
</evidence>
<keyword evidence="14" id="KW-1185">Reference proteome</keyword>
<evidence type="ECO:0000313" key="13">
    <source>
        <dbReference type="EMBL" id="ABG03375.1"/>
    </source>
</evidence>
<evidence type="ECO:0000256" key="1">
    <source>
        <dbReference type="ARBA" id="ARBA00001917"/>
    </source>
</evidence>
<feature type="binding site" evidence="11">
    <location>
        <position position="134"/>
    </location>
    <ligand>
        <name>FMN</name>
        <dbReference type="ChEBI" id="CHEBI:58210"/>
    </ligand>
</feature>
<accession>Q1AZ03</accession>
<reference evidence="13 14" key="1">
    <citation type="submission" date="2006-06" db="EMBL/GenBank/DDBJ databases">
        <title>Complete sequence of Rubrobacter xylanophilus DSM 9941.</title>
        <authorList>
            <consortium name="US DOE Joint Genome Institute"/>
            <person name="Copeland A."/>
            <person name="Lucas S."/>
            <person name="Lapidus A."/>
            <person name="Barry K."/>
            <person name="Detter J.C."/>
            <person name="Glavina del Rio T."/>
            <person name="Hammon N."/>
            <person name="Israni S."/>
            <person name="Dalin E."/>
            <person name="Tice H."/>
            <person name="Pitluck S."/>
            <person name="Munk A.C."/>
            <person name="Brettin T."/>
            <person name="Bruce D."/>
            <person name="Han C."/>
            <person name="Tapia R."/>
            <person name="Gilna P."/>
            <person name="Schmutz J."/>
            <person name="Larimer F."/>
            <person name="Land M."/>
            <person name="Hauser L."/>
            <person name="Kyrpides N."/>
            <person name="Lykidis A."/>
            <person name="da Costa M.S."/>
            <person name="Rainey F.A."/>
            <person name="Empadinhas N."/>
            <person name="Jolivet E."/>
            <person name="Battista J.R."/>
            <person name="Richardson P."/>
        </authorList>
    </citation>
    <scope>NUCLEOTIDE SEQUENCE [LARGE SCALE GENOMIC DNA]</scope>
    <source>
        <strain evidence="14">DSM 9941 / NBRC 16129 / PRD-1</strain>
    </source>
</reference>
<dbReference type="Proteomes" id="UP000006637">
    <property type="component" value="Chromosome"/>
</dbReference>
<dbReference type="SUPFAM" id="SSF51395">
    <property type="entry name" value="FMN-linked oxidoreductases"/>
    <property type="match status" value="1"/>
</dbReference>
<dbReference type="InterPro" id="IPR013785">
    <property type="entry name" value="Aldolase_TIM"/>
</dbReference>
<dbReference type="EMBL" id="CP000386">
    <property type="protein sequence ID" value="ABG03375.1"/>
    <property type="molecule type" value="Genomic_DNA"/>
</dbReference>
<comment type="function">
    <text evidence="11">Involved in the biosynthesis of isoprenoids. Catalyzes the 1,3-allylic rearrangement of the homoallylic substrate isopentenyl (IPP) to its allylic isomer, dimethylallyl diphosphate (DMAPP).</text>
</comment>